<feature type="region of interest" description="Disordered" evidence="1">
    <location>
        <begin position="896"/>
        <end position="920"/>
    </location>
</feature>
<protein>
    <submittedName>
        <fullName evidence="3">Uncharacterized protein</fullName>
    </submittedName>
</protein>
<gene>
    <name evidence="3" type="ORF">g.17586</name>
</gene>
<proteinExistence type="predicted"/>
<feature type="transmembrane region" description="Helical" evidence="2">
    <location>
        <begin position="54"/>
        <end position="71"/>
    </location>
</feature>
<keyword evidence="2" id="KW-0472">Membrane</keyword>
<feature type="region of interest" description="Disordered" evidence="1">
    <location>
        <begin position="236"/>
        <end position="256"/>
    </location>
</feature>
<reference evidence="3" key="1">
    <citation type="submission" date="2015-11" db="EMBL/GenBank/DDBJ databases">
        <title>De novo transcriptome assembly of four potential Pierce s Disease insect vectors from Arizona vineyards.</title>
        <authorList>
            <person name="Tassone E.E."/>
        </authorList>
    </citation>
    <scope>NUCLEOTIDE SEQUENCE</scope>
</reference>
<feature type="region of interest" description="Disordered" evidence="1">
    <location>
        <begin position="106"/>
        <end position="133"/>
    </location>
</feature>
<feature type="non-terminal residue" evidence="3">
    <location>
        <position position="1"/>
    </location>
</feature>
<feature type="region of interest" description="Disordered" evidence="1">
    <location>
        <begin position="145"/>
        <end position="197"/>
    </location>
</feature>
<accession>A0A1B6LTX9</accession>
<feature type="compositionally biased region" description="Acidic residues" evidence="1">
    <location>
        <begin position="445"/>
        <end position="457"/>
    </location>
</feature>
<dbReference type="EMBL" id="GEBQ01012842">
    <property type="protein sequence ID" value="JAT27135.1"/>
    <property type="molecule type" value="Transcribed_RNA"/>
</dbReference>
<sequence length="920" mass="103865">AFTVTLVFCLFENFSFGIFGSSDGNILTNELRLINQLGDRNQWINLVTVKANRIMKILMIIFLNFVMFWMSTVQTKPVPGFVMLTDGWDHLKQQCGARVRRSIPDVDAVNPDYMNGEALPGQEEPADPQRSVSQLTWTDHVSNLFRSSKDGKGAQRPQNRQGQEDRHESLARQEKSTDEVMGSDEQEDCYKQQNIDPPVVEESVCGYRAKDQESGGMPLLDSGQRPPTFFVRNEVMRERSGRNNDRRKEKKEKEEITSLYSEPEKVVKIKNAKQAYHSYSNVPKRVYKPTGILPQFPVYDEDIDFQPDPLQGILDDKYWQDQQDQESVIRKYMDLASNNMMPSNLEVVKRDNEWTDYKVKSVSSNAAFKDTSSERERGCPCKEIAACGDCAKGRASKKSNYTEMEDGFSFGRRPLSFDYNVNEIGDKGESNDDLSKFGSVHYDEDNSDEETRIDDDSSLSNSLPSHIGRKLLSFSQFDFEKHEDSEDTDEDLVEVPSYGKINSYNDDQNLMNSYDINKEYPYGNYSNDLNRIQPYYEQADSQDRGTQHLNEGSEELQKFGEYSKHKLTEEYAPIHGSAYNIPNKPAKYYTPNKWANRLQKFLQPKPKGPSSKIKDVNATEEFQIVQSEAFKNASLAQATYKPDNTTTSTQLTTMSTGATISTQRTVDSPKARRSYPELTEHRFMRLIQTPDDSAIRNHSNVLNQTANSSQTVNPSPSTGNFTIQVNGTDNTTTTQWNLTTDTASLVTNVKVTRIPTVKKKAKWDEETVDAEVAKTIVDTVIEESQRGSLFGNSLGLCRKNDSLNVRYGKVIPETEKVLRTVTDCLMNKLKAHLAKQSCIILDSELLEFLQWMVLKGESNRDYLQKGPTPYRSPRPVAAAPVGTTCGPVAAVVTESSATCDPEMDAPPPPGISGYNSSMPI</sequence>
<name>A0A1B6LTX9_9HEMI</name>
<evidence type="ECO:0000256" key="1">
    <source>
        <dbReference type="SAM" id="MobiDB-lite"/>
    </source>
</evidence>
<evidence type="ECO:0000256" key="2">
    <source>
        <dbReference type="SAM" id="Phobius"/>
    </source>
</evidence>
<dbReference type="AlphaFoldDB" id="A0A1B6LTX9"/>
<keyword evidence="2" id="KW-0812">Transmembrane</keyword>
<organism evidence="3">
    <name type="scientific">Graphocephala atropunctata</name>
    <dbReference type="NCBI Taxonomy" id="36148"/>
    <lineage>
        <taxon>Eukaryota</taxon>
        <taxon>Metazoa</taxon>
        <taxon>Ecdysozoa</taxon>
        <taxon>Arthropoda</taxon>
        <taxon>Hexapoda</taxon>
        <taxon>Insecta</taxon>
        <taxon>Pterygota</taxon>
        <taxon>Neoptera</taxon>
        <taxon>Paraneoptera</taxon>
        <taxon>Hemiptera</taxon>
        <taxon>Auchenorrhyncha</taxon>
        <taxon>Membracoidea</taxon>
        <taxon>Cicadellidae</taxon>
        <taxon>Cicadellinae</taxon>
        <taxon>Cicadellini</taxon>
        <taxon>Graphocephala</taxon>
    </lineage>
</organism>
<evidence type="ECO:0000313" key="3">
    <source>
        <dbReference type="EMBL" id="JAT27135.1"/>
    </source>
</evidence>
<keyword evidence="2" id="KW-1133">Transmembrane helix</keyword>
<feature type="region of interest" description="Disordered" evidence="1">
    <location>
        <begin position="428"/>
        <end position="462"/>
    </location>
</feature>
<feature type="compositionally biased region" description="Basic and acidic residues" evidence="1">
    <location>
        <begin position="162"/>
        <end position="178"/>
    </location>
</feature>